<dbReference type="Pfam" id="PF25597">
    <property type="entry name" value="SH3_retrovirus"/>
    <property type="match status" value="1"/>
</dbReference>
<keyword evidence="1" id="KW-0645">Protease</keyword>
<dbReference type="InterPro" id="IPR036875">
    <property type="entry name" value="Znf_CCHC_sf"/>
</dbReference>
<keyword evidence="7" id="KW-1185">Reference proteome</keyword>
<feature type="compositionally biased region" description="Low complexity" evidence="3">
    <location>
        <begin position="790"/>
        <end position="811"/>
    </location>
</feature>
<dbReference type="InterPro" id="IPR054722">
    <property type="entry name" value="PolX-like_BBD"/>
</dbReference>
<evidence type="ECO:0008006" key="8">
    <source>
        <dbReference type="Google" id="ProtNLM"/>
    </source>
</evidence>
<dbReference type="Proteomes" id="UP001497516">
    <property type="component" value="Chromosome 6"/>
</dbReference>
<dbReference type="Pfam" id="PF14223">
    <property type="entry name" value="Retrotran_gag_2"/>
    <property type="match status" value="1"/>
</dbReference>
<dbReference type="EMBL" id="OZ034819">
    <property type="protein sequence ID" value="CAL1391441.1"/>
    <property type="molecule type" value="Genomic_DNA"/>
</dbReference>
<evidence type="ECO:0000259" key="5">
    <source>
        <dbReference type="PROSITE" id="PS50994"/>
    </source>
</evidence>
<dbReference type="Pfam" id="PF13976">
    <property type="entry name" value="gag_pre-integrs"/>
    <property type="match status" value="1"/>
</dbReference>
<dbReference type="GO" id="GO:0006508">
    <property type="term" value="P:proteolysis"/>
    <property type="evidence" value="ECO:0007669"/>
    <property type="project" value="UniProtKB-KW"/>
</dbReference>
<evidence type="ECO:0000313" key="6">
    <source>
        <dbReference type="EMBL" id="CAL1391441.1"/>
    </source>
</evidence>
<keyword evidence="2" id="KW-0479">Metal-binding</keyword>
<feature type="compositionally biased region" description="Acidic residues" evidence="3">
    <location>
        <begin position="770"/>
        <end position="787"/>
    </location>
</feature>
<keyword evidence="2" id="KW-0863">Zinc-finger</keyword>
<dbReference type="GO" id="GO:0008270">
    <property type="term" value="F:zinc ion binding"/>
    <property type="evidence" value="ECO:0007669"/>
    <property type="project" value="UniProtKB-KW"/>
</dbReference>
<dbReference type="InterPro" id="IPR057670">
    <property type="entry name" value="SH3_retrovirus"/>
</dbReference>
<gene>
    <name evidence="6" type="ORF">LTRI10_LOCUS32163</name>
</gene>
<dbReference type="PANTHER" id="PTHR42648">
    <property type="entry name" value="TRANSPOSASE, PUTATIVE-RELATED"/>
    <property type="match status" value="1"/>
</dbReference>
<dbReference type="AlphaFoldDB" id="A0AAV2EZM0"/>
<sequence length="857" mass="97081">MSEASSFAQVCIPKFDGDFSHWSLLMRNLLRSKDYWKVVSEGFKEPEEGERLTEEQTKALEDLRMKDLKALNYLFSSIDKTILKTISKKETSKELWDSMAVKYQGSARVQQAQLQGLKRSYELLEMKEGERISDYFGRVMAVVNSMRNCGDNIPDGEVVGKILRTLTDTYNYVVVSIEESKDIATLTIDALQSSLIVHEQKFTRRTTAGEDQALKATHEFGGRGGRGRFGGSPGRGRGRGGRSWIKETVECFKCHRLGHFKHECPEWNSIQRAYYSSSQQLQDRSYGDMQEDVLLMAFVEQGEGSEVMENKKEEQKTNEDWWFLDSGCSNHMSGNKNWFTAIDSGTQCCVKLGNDYKLNVAGKGTVKLLVNQVSLIVQDVFYVPGLQTNLLSVGQLQEKGLAFLIKEGLCKIFHESKGLLLQTQMKTNRMFVLHAQKGREEEMQCHQVINTPESSLQLWHRRFGHVSPAGLVQLYRKGRVADLPELKGKLGICHACQIGKQHRKPFPKKSHWRASQKLQLIHADLCGPITPASNGGKRYILTLTDDFSRKLWVYFMDAKSETLEVFKRFKAQIEKETGMSIVCLRTDRGGEFLLNEFKELCDKEGIRRQLTASFTPQQNGVAERKNRSIMNMVRCLLEDSHVPASFWPEAVAWASHVLNRSPSSANQGKTAQELWTGKPPTVSHLRVFGCVAYAHIPDQHRRKLDDKSLKCNFLGLSVESKGYKLFNPITKKVIISRDVVFDELKGWIWEEDMQPGVTFLSWEGSEEEWLDSDDEDGLEEEEADLDDTMASPGQSSPQSSSPTSATLSTAGQETGAEASTQLPPRDRRLPAYLNDYDCEFADVEWLVMVADTLKHNT</sequence>
<dbReference type="InterPro" id="IPR036397">
    <property type="entry name" value="RNaseH_sf"/>
</dbReference>
<feature type="compositionally biased region" description="Gly residues" evidence="3">
    <location>
        <begin position="222"/>
        <end position="235"/>
    </location>
</feature>
<evidence type="ECO:0000256" key="3">
    <source>
        <dbReference type="SAM" id="MobiDB-lite"/>
    </source>
</evidence>
<dbReference type="PROSITE" id="PS50158">
    <property type="entry name" value="ZF_CCHC"/>
    <property type="match status" value="1"/>
</dbReference>
<dbReference type="PANTHER" id="PTHR42648:SF18">
    <property type="entry name" value="RETROTRANSPOSON, UNCLASSIFIED-LIKE PROTEIN"/>
    <property type="match status" value="1"/>
</dbReference>
<feature type="region of interest" description="Disordered" evidence="3">
    <location>
        <begin position="770"/>
        <end position="828"/>
    </location>
</feature>
<dbReference type="InterPro" id="IPR001584">
    <property type="entry name" value="Integrase_cat-core"/>
</dbReference>
<dbReference type="GO" id="GO:0003676">
    <property type="term" value="F:nucleic acid binding"/>
    <property type="evidence" value="ECO:0007669"/>
    <property type="project" value="InterPro"/>
</dbReference>
<dbReference type="Gene3D" id="3.30.420.10">
    <property type="entry name" value="Ribonuclease H-like superfamily/Ribonuclease H"/>
    <property type="match status" value="1"/>
</dbReference>
<keyword evidence="2" id="KW-0862">Zinc</keyword>
<proteinExistence type="predicted"/>
<name>A0AAV2EZM0_9ROSI</name>
<dbReference type="Pfam" id="PF22936">
    <property type="entry name" value="Pol_BBD"/>
    <property type="match status" value="1"/>
</dbReference>
<dbReference type="SUPFAM" id="SSF53098">
    <property type="entry name" value="Ribonuclease H-like"/>
    <property type="match status" value="1"/>
</dbReference>
<evidence type="ECO:0000256" key="1">
    <source>
        <dbReference type="ARBA" id="ARBA00022670"/>
    </source>
</evidence>
<evidence type="ECO:0000256" key="2">
    <source>
        <dbReference type="PROSITE-ProRule" id="PRU00047"/>
    </source>
</evidence>
<reference evidence="6 7" key="1">
    <citation type="submission" date="2024-04" db="EMBL/GenBank/DDBJ databases">
        <authorList>
            <person name="Fracassetti M."/>
        </authorList>
    </citation>
    <scope>NUCLEOTIDE SEQUENCE [LARGE SCALE GENOMIC DNA]</scope>
</reference>
<organism evidence="6 7">
    <name type="scientific">Linum trigynum</name>
    <dbReference type="NCBI Taxonomy" id="586398"/>
    <lineage>
        <taxon>Eukaryota</taxon>
        <taxon>Viridiplantae</taxon>
        <taxon>Streptophyta</taxon>
        <taxon>Embryophyta</taxon>
        <taxon>Tracheophyta</taxon>
        <taxon>Spermatophyta</taxon>
        <taxon>Magnoliopsida</taxon>
        <taxon>eudicotyledons</taxon>
        <taxon>Gunneridae</taxon>
        <taxon>Pentapetalae</taxon>
        <taxon>rosids</taxon>
        <taxon>fabids</taxon>
        <taxon>Malpighiales</taxon>
        <taxon>Linaceae</taxon>
        <taxon>Linum</taxon>
    </lineage>
</organism>
<dbReference type="Pfam" id="PF00665">
    <property type="entry name" value="rve"/>
    <property type="match status" value="1"/>
</dbReference>
<dbReference type="InterPro" id="IPR001878">
    <property type="entry name" value="Znf_CCHC"/>
</dbReference>
<dbReference type="InterPro" id="IPR012337">
    <property type="entry name" value="RNaseH-like_sf"/>
</dbReference>
<keyword evidence="1" id="KW-0378">Hydrolase</keyword>
<feature type="region of interest" description="Disordered" evidence="3">
    <location>
        <begin position="219"/>
        <end position="241"/>
    </location>
</feature>
<dbReference type="InterPro" id="IPR039537">
    <property type="entry name" value="Retrotran_Ty1/copia-like"/>
</dbReference>
<protein>
    <recommendedName>
        <fullName evidence="8">Polyprotein</fullName>
    </recommendedName>
</protein>
<feature type="domain" description="Integrase catalytic" evidence="5">
    <location>
        <begin position="503"/>
        <end position="679"/>
    </location>
</feature>
<dbReference type="SUPFAM" id="SSF57756">
    <property type="entry name" value="Retrovirus zinc finger-like domains"/>
    <property type="match status" value="1"/>
</dbReference>
<evidence type="ECO:0000313" key="7">
    <source>
        <dbReference type="Proteomes" id="UP001497516"/>
    </source>
</evidence>
<accession>A0AAV2EZM0</accession>
<dbReference type="GO" id="GO:0015074">
    <property type="term" value="P:DNA integration"/>
    <property type="evidence" value="ECO:0007669"/>
    <property type="project" value="InterPro"/>
</dbReference>
<dbReference type="GO" id="GO:0008233">
    <property type="term" value="F:peptidase activity"/>
    <property type="evidence" value="ECO:0007669"/>
    <property type="project" value="UniProtKB-KW"/>
</dbReference>
<feature type="domain" description="CCHC-type" evidence="4">
    <location>
        <begin position="251"/>
        <end position="266"/>
    </location>
</feature>
<dbReference type="InterPro" id="IPR025724">
    <property type="entry name" value="GAG-pre-integrase_dom"/>
</dbReference>
<evidence type="ECO:0000259" key="4">
    <source>
        <dbReference type="PROSITE" id="PS50158"/>
    </source>
</evidence>
<dbReference type="PROSITE" id="PS50994">
    <property type="entry name" value="INTEGRASE"/>
    <property type="match status" value="1"/>
</dbReference>